<name>A0ABV3QWW5_9HYPH</name>
<evidence type="ECO:0000256" key="6">
    <source>
        <dbReference type="ARBA" id="ARBA00023316"/>
    </source>
</evidence>
<dbReference type="SUPFAM" id="SSF141523">
    <property type="entry name" value="L,D-transpeptidase catalytic domain-like"/>
    <property type="match status" value="1"/>
</dbReference>
<dbReference type="RefSeq" id="WP_367722652.1">
    <property type="nucleotide sequence ID" value="NZ_JBFOCI010000002.1"/>
</dbReference>
<dbReference type="Proteomes" id="UP001556196">
    <property type="component" value="Unassembled WGS sequence"/>
</dbReference>
<comment type="caution">
    <text evidence="11">The sequence shown here is derived from an EMBL/GenBank/DDBJ whole genome shotgun (WGS) entry which is preliminary data.</text>
</comment>
<evidence type="ECO:0000256" key="4">
    <source>
        <dbReference type="ARBA" id="ARBA00022960"/>
    </source>
</evidence>
<accession>A0ABV3QWW5</accession>
<feature type="region of interest" description="Disordered" evidence="8">
    <location>
        <begin position="79"/>
        <end position="102"/>
    </location>
</feature>
<dbReference type="PROSITE" id="PS52029">
    <property type="entry name" value="LD_TPASE"/>
    <property type="match status" value="1"/>
</dbReference>
<comment type="similarity">
    <text evidence="2">Belongs to the YkuD family.</text>
</comment>
<comment type="pathway">
    <text evidence="1 7">Cell wall biogenesis; peptidoglycan biosynthesis.</text>
</comment>
<evidence type="ECO:0000313" key="11">
    <source>
        <dbReference type="EMBL" id="MEW9805560.1"/>
    </source>
</evidence>
<dbReference type="Pfam" id="PF03734">
    <property type="entry name" value="YkuD"/>
    <property type="match status" value="1"/>
</dbReference>
<feature type="active site" description="Nucleophile" evidence="7">
    <location>
        <position position="470"/>
    </location>
</feature>
<evidence type="ECO:0000259" key="10">
    <source>
        <dbReference type="PROSITE" id="PS52029"/>
    </source>
</evidence>
<feature type="signal peptide" evidence="9">
    <location>
        <begin position="1"/>
        <end position="22"/>
    </location>
</feature>
<dbReference type="PANTHER" id="PTHR30582">
    <property type="entry name" value="L,D-TRANSPEPTIDASE"/>
    <property type="match status" value="1"/>
</dbReference>
<feature type="chain" id="PRO_5045532748" evidence="9">
    <location>
        <begin position="23"/>
        <end position="495"/>
    </location>
</feature>
<keyword evidence="3" id="KW-0808">Transferase</keyword>
<dbReference type="Gene3D" id="2.40.440.10">
    <property type="entry name" value="L,D-transpeptidase catalytic domain-like"/>
    <property type="match status" value="1"/>
</dbReference>
<sequence>MLRRTIVLSALLAGLATLGAEAAVPPAGDGAAVPAAAPTARGLQLAQYGDVEVYYDEFGRRVIIDAYTGEVIAVERPRRGERRQRRDEMRARRDARRGEQERYYLDDPEDMRRLREQKLRDAGIVARPPVDRYEDYSRQGLPGGIDRYPEAPRGRAMPIEPAPDVIAREPAPGPIERAPLDSPQARPESPAVAELPSATAPTIIEGAIDPSLKLGAREDVAALQILLDRRGASPGVIDGRFGSNVDKAIVAYRSITRENLKSTDAEGIKKALAESGGDPFVNYTITAADASGPVVASVPADYGAKAKLDKLSYTSVSEMLAERFHMDEAYLKALNPNANFGRVGTIIRVANIGKPATGAVARIVADKGRKQVFAYDDDNRLVVSYPATIGSTDTPSPTGTHLVSRVVLDPDYTYNPNVNFKQGDNDKILTIPPGPNGPVGSVWIALDKPTDGVHGTPDPSKIGKTESHGCVRLTNWDAQELAKMVKAGVPVEFVD</sequence>
<dbReference type="CDD" id="cd16913">
    <property type="entry name" value="YkuD_like"/>
    <property type="match status" value="1"/>
</dbReference>
<feature type="region of interest" description="Disordered" evidence="8">
    <location>
        <begin position="135"/>
        <end position="158"/>
    </location>
</feature>
<keyword evidence="9" id="KW-0732">Signal</keyword>
<evidence type="ECO:0000256" key="2">
    <source>
        <dbReference type="ARBA" id="ARBA00005992"/>
    </source>
</evidence>
<dbReference type="EMBL" id="JBFOCI010000002">
    <property type="protein sequence ID" value="MEW9805560.1"/>
    <property type="molecule type" value="Genomic_DNA"/>
</dbReference>
<evidence type="ECO:0000256" key="8">
    <source>
        <dbReference type="SAM" id="MobiDB-lite"/>
    </source>
</evidence>
<organism evidence="11 12">
    <name type="scientific">Mesorhizobium marinum</name>
    <dbReference type="NCBI Taxonomy" id="3228790"/>
    <lineage>
        <taxon>Bacteria</taxon>
        <taxon>Pseudomonadati</taxon>
        <taxon>Pseudomonadota</taxon>
        <taxon>Alphaproteobacteria</taxon>
        <taxon>Hyphomicrobiales</taxon>
        <taxon>Phyllobacteriaceae</taxon>
        <taxon>Mesorhizobium</taxon>
    </lineage>
</organism>
<dbReference type="InterPro" id="IPR050979">
    <property type="entry name" value="LD-transpeptidase"/>
</dbReference>
<feature type="active site" description="Proton donor/acceptor" evidence="7">
    <location>
        <position position="454"/>
    </location>
</feature>
<proteinExistence type="inferred from homology"/>
<reference evidence="11 12" key="1">
    <citation type="submission" date="2024-06" db="EMBL/GenBank/DDBJ databases">
        <authorList>
            <person name="Tuo L."/>
        </authorList>
    </citation>
    <scope>NUCLEOTIDE SEQUENCE [LARGE SCALE GENOMIC DNA]</scope>
    <source>
        <strain evidence="11 12">ZMM04-5</strain>
    </source>
</reference>
<evidence type="ECO:0000256" key="3">
    <source>
        <dbReference type="ARBA" id="ARBA00022679"/>
    </source>
</evidence>
<evidence type="ECO:0000256" key="9">
    <source>
        <dbReference type="SAM" id="SignalP"/>
    </source>
</evidence>
<dbReference type="InterPro" id="IPR005490">
    <property type="entry name" value="LD_TPept_cat_dom"/>
</dbReference>
<keyword evidence="6 7" id="KW-0961">Cell wall biogenesis/degradation</keyword>
<feature type="domain" description="L,D-TPase catalytic" evidence="10">
    <location>
        <begin position="361"/>
        <end position="494"/>
    </location>
</feature>
<evidence type="ECO:0000256" key="1">
    <source>
        <dbReference type="ARBA" id="ARBA00004752"/>
    </source>
</evidence>
<dbReference type="PANTHER" id="PTHR30582:SF30">
    <property type="entry name" value="BLR4375 PROTEIN"/>
    <property type="match status" value="1"/>
</dbReference>
<evidence type="ECO:0000256" key="5">
    <source>
        <dbReference type="ARBA" id="ARBA00022984"/>
    </source>
</evidence>
<dbReference type="InterPro" id="IPR038063">
    <property type="entry name" value="Transpep_catalytic_dom"/>
</dbReference>
<keyword evidence="5 7" id="KW-0573">Peptidoglycan synthesis</keyword>
<evidence type="ECO:0000313" key="12">
    <source>
        <dbReference type="Proteomes" id="UP001556196"/>
    </source>
</evidence>
<evidence type="ECO:0000256" key="7">
    <source>
        <dbReference type="PROSITE-ProRule" id="PRU01373"/>
    </source>
</evidence>
<keyword evidence="4 7" id="KW-0133">Cell shape</keyword>
<gene>
    <name evidence="11" type="ORF">ABUE31_06160</name>
</gene>
<keyword evidence="12" id="KW-1185">Reference proteome</keyword>
<protein>
    <submittedName>
        <fullName evidence="11">L,D-transpeptidase family protein</fullName>
    </submittedName>
</protein>